<dbReference type="AlphaFoldDB" id="A0A329MQG3"/>
<name>A0A329MQG3_9BACL</name>
<feature type="domain" description="ABC transmembrane type-1" evidence="8">
    <location>
        <begin position="97"/>
        <end position="312"/>
    </location>
</feature>
<feature type="transmembrane region" description="Helical" evidence="7">
    <location>
        <begin position="101"/>
        <end position="121"/>
    </location>
</feature>
<dbReference type="RefSeq" id="WP_113030324.1">
    <property type="nucleotide sequence ID" value="NZ_QMFB01000003.1"/>
</dbReference>
<comment type="similarity">
    <text evidence="7">Belongs to the binding-protein-dependent transport system permease family.</text>
</comment>
<evidence type="ECO:0000313" key="9">
    <source>
        <dbReference type="EMBL" id="RAV22014.1"/>
    </source>
</evidence>
<dbReference type="InterPro" id="IPR050809">
    <property type="entry name" value="UgpAE/MalFG_permease"/>
</dbReference>
<gene>
    <name evidence="9" type="ORF">DQG23_08230</name>
</gene>
<dbReference type="InterPro" id="IPR000515">
    <property type="entry name" value="MetI-like"/>
</dbReference>
<keyword evidence="6 7" id="KW-0472">Membrane</keyword>
<evidence type="ECO:0000256" key="1">
    <source>
        <dbReference type="ARBA" id="ARBA00004651"/>
    </source>
</evidence>
<evidence type="ECO:0000256" key="4">
    <source>
        <dbReference type="ARBA" id="ARBA00022692"/>
    </source>
</evidence>
<keyword evidence="5 7" id="KW-1133">Transmembrane helix</keyword>
<keyword evidence="10" id="KW-1185">Reference proteome</keyword>
<protein>
    <submittedName>
        <fullName evidence="9">Sugar ABC transporter permease</fullName>
    </submittedName>
</protein>
<reference evidence="9 10" key="1">
    <citation type="journal article" date="2009" name="Int. J. Syst. Evol. Microbiol.">
        <title>Paenibacillus contaminans sp. nov., isolated from a contaminated laboratory plate.</title>
        <authorList>
            <person name="Chou J.H."/>
            <person name="Lee J.H."/>
            <person name="Lin M.C."/>
            <person name="Chang P.S."/>
            <person name="Arun A.B."/>
            <person name="Young C.C."/>
            <person name="Chen W.M."/>
        </authorList>
    </citation>
    <scope>NUCLEOTIDE SEQUENCE [LARGE SCALE GENOMIC DNA]</scope>
    <source>
        <strain evidence="9 10">CKOBP-6</strain>
    </source>
</reference>
<dbReference type="PANTHER" id="PTHR43227">
    <property type="entry name" value="BLL4140 PROTEIN"/>
    <property type="match status" value="1"/>
</dbReference>
<evidence type="ECO:0000256" key="3">
    <source>
        <dbReference type="ARBA" id="ARBA00022475"/>
    </source>
</evidence>
<comment type="caution">
    <text evidence="9">The sequence shown here is derived from an EMBL/GenBank/DDBJ whole genome shotgun (WGS) entry which is preliminary data.</text>
</comment>
<dbReference type="GO" id="GO:0055085">
    <property type="term" value="P:transmembrane transport"/>
    <property type="evidence" value="ECO:0007669"/>
    <property type="project" value="InterPro"/>
</dbReference>
<keyword evidence="4 7" id="KW-0812">Transmembrane</keyword>
<feature type="transmembrane region" description="Helical" evidence="7">
    <location>
        <begin position="36"/>
        <end position="55"/>
    </location>
</feature>
<evidence type="ECO:0000256" key="6">
    <source>
        <dbReference type="ARBA" id="ARBA00023136"/>
    </source>
</evidence>
<dbReference type="GO" id="GO:0005886">
    <property type="term" value="C:plasma membrane"/>
    <property type="evidence" value="ECO:0007669"/>
    <property type="project" value="UniProtKB-SubCell"/>
</dbReference>
<proteinExistence type="inferred from homology"/>
<dbReference type="SUPFAM" id="SSF161098">
    <property type="entry name" value="MetI-like"/>
    <property type="match status" value="1"/>
</dbReference>
<dbReference type="PROSITE" id="PS50928">
    <property type="entry name" value="ABC_TM1"/>
    <property type="match status" value="1"/>
</dbReference>
<comment type="subcellular location">
    <subcellularLocation>
        <location evidence="1 7">Cell membrane</location>
        <topology evidence="1 7">Multi-pass membrane protein</topology>
    </subcellularLocation>
</comment>
<organism evidence="9 10">
    <name type="scientific">Paenibacillus contaminans</name>
    <dbReference type="NCBI Taxonomy" id="450362"/>
    <lineage>
        <taxon>Bacteria</taxon>
        <taxon>Bacillati</taxon>
        <taxon>Bacillota</taxon>
        <taxon>Bacilli</taxon>
        <taxon>Bacillales</taxon>
        <taxon>Paenibacillaceae</taxon>
        <taxon>Paenibacillus</taxon>
    </lineage>
</organism>
<dbReference type="PANTHER" id="PTHR43227:SF11">
    <property type="entry name" value="BLL4140 PROTEIN"/>
    <property type="match status" value="1"/>
</dbReference>
<feature type="transmembrane region" description="Helical" evidence="7">
    <location>
        <begin position="291"/>
        <end position="315"/>
    </location>
</feature>
<dbReference type="CDD" id="cd06261">
    <property type="entry name" value="TM_PBP2"/>
    <property type="match status" value="1"/>
</dbReference>
<evidence type="ECO:0000256" key="7">
    <source>
        <dbReference type="RuleBase" id="RU363032"/>
    </source>
</evidence>
<dbReference type="OrthoDB" id="9785836at2"/>
<evidence type="ECO:0000313" key="10">
    <source>
        <dbReference type="Proteomes" id="UP000250369"/>
    </source>
</evidence>
<keyword evidence="2 7" id="KW-0813">Transport</keyword>
<dbReference type="Pfam" id="PF00528">
    <property type="entry name" value="BPD_transp_1"/>
    <property type="match status" value="1"/>
</dbReference>
<evidence type="ECO:0000256" key="2">
    <source>
        <dbReference type="ARBA" id="ARBA00022448"/>
    </source>
</evidence>
<dbReference type="Gene3D" id="1.10.3720.10">
    <property type="entry name" value="MetI-like"/>
    <property type="match status" value="1"/>
</dbReference>
<accession>A0A329MQG3</accession>
<dbReference type="Proteomes" id="UP000250369">
    <property type="component" value="Unassembled WGS sequence"/>
</dbReference>
<evidence type="ECO:0000259" key="8">
    <source>
        <dbReference type="PROSITE" id="PS50928"/>
    </source>
</evidence>
<sequence length="325" mass="36478">MAQSSAKALTGTAAPKPIYQDPTVWQTIRADIKRHWPIYLMALPVIAYYIIFHYGPMYGLQIAFKDFSPAKGIWGSAWVGLQHFESFFNGIYFWRLLKNTVLINVYELIFGFPAAIILALLLNEIRNAIFKRVVQTISYLPHFISIVVVAGMMVDFLSRNGLINQILASFGVAEPIDFLKEAGWFRFLFVSSGIWQGIGWGSIIYLAAIANIDPTLYEAARMDGANRWKQTLHITIPGIMPTIVILFILNMGNMLSVGSEKVLLLYNPLTYESADVISTYVYRKGVLEASYSFTAAVGLFNSAVSFILIVAANSLSKRFSENKLW</sequence>
<evidence type="ECO:0000256" key="5">
    <source>
        <dbReference type="ARBA" id="ARBA00022989"/>
    </source>
</evidence>
<dbReference type="EMBL" id="QMFB01000003">
    <property type="protein sequence ID" value="RAV22014.1"/>
    <property type="molecule type" value="Genomic_DNA"/>
</dbReference>
<dbReference type="InterPro" id="IPR035906">
    <property type="entry name" value="MetI-like_sf"/>
</dbReference>
<feature type="transmembrane region" description="Helical" evidence="7">
    <location>
        <begin position="184"/>
        <end position="210"/>
    </location>
</feature>
<keyword evidence="3" id="KW-1003">Cell membrane</keyword>
<feature type="transmembrane region" description="Helical" evidence="7">
    <location>
        <begin position="231"/>
        <end position="249"/>
    </location>
</feature>
<feature type="transmembrane region" description="Helical" evidence="7">
    <location>
        <begin position="133"/>
        <end position="154"/>
    </location>
</feature>